<gene>
    <name evidence="2" type="ORF">BaRGS_00022274</name>
</gene>
<accession>A0ABD0KGV4</accession>
<dbReference type="EMBL" id="JACVVK020000178">
    <property type="protein sequence ID" value="KAK7486473.1"/>
    <property type="molecule type" value="Genomic_DNA"/>
</dbReference>
<dbReference type="Pfam" id="PF05960">
    <property type="entry name" value="DUF885"/>
    <property type="match status" value="1"/>
</dbReference>
<feature type="signal peptide" evidence="1">
    <location>
        <begin position="1"/>
        <end position="38"/>
    </location>
</feature>
<comment type="caution">
    <text evidence="2">The sequence shown here is derived from an EMBL/GenBank/DDBJ whole genome shotgun (WGS) entry which is preliminary data.</text>
</comment>
<dbReference type="PANTHER" id="PTHR33361:SF2">
    <property type="entry name" value="DUF885 DOMAIN-CONTAINING PROTEIN"/>
    <property type="match status" value="1"/>
</dbReference>
<sequence length="479" mass="55965">MGVVKCTFCCGVVWKRFSTMKWREWIVVVLCVVHRVTGHAGGHRATAGNAHIQLSNLERDFFFWRLEDRPEFASDVGIYRFNDRLEHFSMERFPLRQSTAEYYLDELYAIPVANLSKKDQVNHAILSDMLQTYIEGYEWREWNYLNPLNFLEGNQRNPSFFVESTPFDNRGDFENYIVRLQCMPRLNITYSISVENSVYFSPFLDILENMSMSPYIREDLQKRGREAVQQVFRAYRKLNNYLEKVYMKHTRTGWGVGTLPNGSEYYKACLKWYLSLNMTPEEVHQLGLREVQRTEAQMQRIMAKQGYAGYTVAAYFAELKKSGRFSLFTAEAMLDEYRNIIEHRIEPTLNGLFKDRPGLPVDPMPTDGSRGQYSSGTADGIRPGIFFANVLRPTEWPTYLMMALCLHETNPGHHLQMSFAITADLPEFRKNKEYSAKFRVPFAFPTYTAYVEGWALMGYYDSEIFRACRLVVDTGLHYY</sequence>
<evidence type="ECO:0000256" key="1">
    <source>
        <dbReference type="SAM" id="SignalP"/>
    </source>
</evidence>
<evidence type="ECO:0008006" key="4">
    <source>
        <dbReference type="Google" id="ProtNLM"/>
    </source>
</evidence>
<keyword evidence="3" id="KW-1185">Reference proteome</keyword>
<dbReference type="InterPro" id="IPR010281">
    <property type="entry name" value="DUF885"/>
</dbReference>
<feature type="chain" id="PRO_5044839241" description="DUF885 domain-containing protein" evidence="1">
    <location>
        <begin position="39"/>
        <end position="479"/>
    </location>
</feature>
<dbReference type="Proteomes" id="UP001519460">
    <property type="component" value="Unassembled WGS sequence"/>
</dbReference>
<feature type="non-terminal residue" evidence="2">
    <location>
        <position position="479"/>
    </location>
</feature>
<protein>
    <recommendedName>
        <fullName evidence="4">DUF885 domain-containing protein</fullName>
    </recommendedName>
</protein>
<dbReference type="PANTHER" id="PTHR33361">
    <property type="entry name" value="GLR0591 PROTEIN"/>
    <property type="match status" value="1"/>
</dbReference>
<reference evidence="2 3" key="1">
    <citation type="journal article" date="2023" name="Sci. Data">
        <title>Genome assembly of the Korean intertidal mud-creeper Batillaria attramentaria.</title>
        <authorList>
            <person name="Patra A.K."/>
            <person name="Ho P.T."/>
            <person name="Jun S."/>
            <person name="Lee S.J."/>
            <person name="Kim Y."/>
            <person name="Won Y.J."/>
        </authorList>
    </citation>
    <scope>NUCLEOTIDE SEQUENCE [LARGE SCALE GENOMIC DNA]</scope>
    <source>
        <strain evidence="2">Wonlab-2016</strain>
    </source>
</reference>
<keyword evidence="1" id="KW-0732">Signal</keyword>
<proteinExistence type="predicted"/>
<name>A0ABD0KGV4_9CAEN</name>
<evidence type="ECO:0000313" key="3">
    <source>
        <dbReference type="Proteomes" id="UP001519460"/>
    </source>
</evidence>
<dbReference type="AlphaFoldDB" id="A0ABD0KGV4"/>
<organism evidence="2 3">
    <name type="scientific">Batillaria attramentaria</name>
    <dbReference type="NCBI Taxonomy" id="370345"/>
    <lineage>
        <taxon>Eukaryota</taxon>
        <taxon>Metazoa</taxon>
        <taxon>Spiralia</taxon>
        <taxon>Lophotrochozoa</taxon>
        <taxon>Mollusca</taxon>
        <taxon>Gastropoda</taxon>
        <taxon>Caenogastropoda</taxon>
        <taxon>Sorbeoconcha</taxon>
        <taxon>Cerithioidea</taxon>
        <taxon>Batillariidae</taxon>
        <taxon>Batillaria</taxon>
    </lineage>
</organism>
<evidence type="ECO:0000313" key="2">
    <source>
        <dbReference type="EMBL" id="KAK7486473.1"/>
    </source>
</evidence>